<evidence type="ECO:0000256" key="1">
    <source>
        <dbReference type="SAM" id="SignalP"/>
    </source>
</evidence>
<dbReference type="EMBL" id="FMTY01000004">
    <property type="protein sequence ID" value="SCX13197.1"/>
    <property type="molecule type" value="Genomic_DNA"/>
</dbReference>
<accession>A0A1G4VX33</accession>
<dbReference type="STRING" id="329186.SAMN02927925_01921"/>
<dbReference type="RefSeq" id="WP_023576034.1">
    <property type="nucleotide sequence ID" value="NZ_CBCSBQ010000001.1"/>
</dbReference>
<evidence type="ECO:0000313" key="3">
    <source>
        <dbReference type="Proteomes" id="UP000182124"/>
    </source>
</evidence>
<dbReference type="PROSITE" id="PS51257">
    <property type="entry name" value="PROKAR_LIPOPROTEIN"/>
    <property type="match status" value="1"/>
</dbReference>
<dbReference type="AlphaFoldDB" id="A0A1G4VX33"/>
<organism evidence="2 3">
    <name type="scientific">Flavobacterium saliperosum</name>
    <dbReference type="NCBI Taxonomy" id="329186"/>
    <lineage>
        <taxon>Bacteria</taxon>
        <taxon>Pseudomonadati</taxon>
        <taxon>Bacteroidota</taxon>
        <taxon>Flavobacteriia</taxon>
        <taxon>Flavobacteriales</taxon>
        <taxon>Flavobacteriaceae</taxon>
        <taxon>Flavobacterium</taxon>
    </lineage>
</organism>
<dbReference type="Pfam" id="PF19765">
    <property type="entry name" value="DUF6252"/>
    <property type="match status" value="1"/>
</dbReference>
<protein>
    <recommendedName>
        <fullName evidence="4">Lipid-binding hydrolase</fullName>
    </recommendedName>
</protein>
<dbReference type="InterPro" id="IPR046219">
    <property type="entry name" value="DUF6252"/>
</dbReference>
<dbReference type="eggNOG" id="ENOG503284N">
    <property type="taxonomic scope" value="Bacteria"/>
</dbReference>
<name>A0A1G4VX33_9FLAO</name>
<gene>
    <name evidence="2" type="ORF">SAMN02927925_01921</name>
</gene>
<feature type="signal peptide" evidence="1">
    <location>
        <begin position="1"/>
        <end position="18"/>
    </location>
</feature>
<proteinExistence type="predicted"/>
<dbReference type="Proteomes" id="UP000182124">
    <property type="component" value="Unassembled WGS sequence"/>
</dbReference>
<reference evidence="2 3" key="1">
    <citation type="submission" date="2016-10" db="EMBL/GenBank/DDBJ databases">
        <authorList>
            <person name="de Groot N.N."/>
        </authorList>
    </citation>
    <scope>NUCLEOTIDE SEQUENCE [LARGE SCALE GENOMIC DNA]</scope>
    <source>
        <strain evidence="2 3">CGMCC 1.3801</strain>
    </source>
</reference>
<evidence type="ECO:0008006" key="4">
    <source>
        <dbReference type="Google" id="ProtNLM"/>
    </source>
</evidence>
<evidence type="ECO:0000313" key="2">
    <source>
        <dbReference type="EMBL" id="SCX13197.1"/>
    </source>
</evidence>
<feature type="chain" id="PRO_5010356982" description="Lipid-binding hydrolase" evidence="1">
    <location>
        <begin position="19"/>
        <end position="141"/>
    </location>
</feature>
<sequence>MKKIVSLFLLVAAFASCGEEVKFNNPAFQANKNGNIWKANDMYAFADAGGLTIIGAVGTDMVELHTTSANNGTYVLTGTSASYAIYDSVDGAGASYESVSGEIKITSGVDGTVTGKFHFVAEDGAGNEVIFTEGTFYKVPR</sequence>
<keyword evidence="1" id="KW-0732">Signal</keyword>